<evidence type="ECO:0000313" key="4">
    <source>
        <dbReference type="Proteomes" id="UP000234560"/>
    </source>
</evidence>
<evidence type="ECO:0000313" key="3">
    <source>
        <dbReference type="EMBL" id="WOT02938.1"/>
    </source>
</evidence>
<dbReference type="Pfam" id="PF11241">
    <property type="entry name" value="DUF3043"/>
    <property type="match status" value="1"/>
</dbReference>
<dbReference type="KEGG" id="cpyr:CYJ47_03980"/>
<feature type="transmembrane region" description="Helical" evidence="2">
    <location>
        <begin position="163"/>
        <end position="180"/>
    </location>
</feature>
<proteinExistence type="predicted"/>
<dbReference type="Proteomes" id="UP000234560">
    <property type="component" value="Chromosome"/>
</dbReference>
<feature type="region of interest" description="Disordered" evidence="1">
    <location>
        <begin position="1"/>
        <end position="125"/>
    </location>
</feature>
<reference evidence="3" key="2">
    <citation type="submission" date="2023-10" db="EMBL/GenBank/DDBJ databases">
        <authorList>
            <person name="Choi B."/>
        </authorList>
    </citation>
    <scope>NUCLEOTIDE SEQUENCE</scope>
    <source>
        <strain evidence="3">UMB0763</strain>
    </source>
</reference>
<evidence type="ECO:0000256" key="2">
    <source>
        <dbReference type="SAM" id="Phobius"/>
    </source>
</evidence>
<dbReference type="InterPro" id="IPR021403">
    <property type="entry name" value="DUF3043"/>
</dbReference>
<name>A0AAF0YWX1_9CORY</name>
<feature type="compositionally biased region" description="Basic and acidic residues" evidence="1">
    <location>
        <begin position="71"/>
        <end position="80"/>
    </location>
</feature>
<keyword evidence="2" id="KW-1133">Transmembrane helix</keyword>
<dbReference type="EMBL" id="CP136958">
    <property type="protein sequence ID" value="WOT02938.1"/>
    <property type="molecule type" value="Genomic_DNA"/>
</dbReference>
<gene>
    <name evidence="3" type="ORF">CYJ47_03980</name>
</gene>
<keyword evidence="2" id="KW-0472">Membrane</keyword>
<feature type="transmembrane region" description="Helical" evidence="2">
    <location>
        <begin position="186"/>
        <end position="208"/>
    </location>
</feature>
<feature type="compositionally biased region" description="Basic and acidic residues" evidence="1">
    <location>
        <begin position="102"/>
        <end position="125"/>
    </location>
</feature>
<protein>
    <submittedName>
        <fullName evidence="3">DUF3043 domain-containing protein</fullName>
    </submittedName>
</protein>
<dbReference type="AlphaFoldDB" id="A0AAF0YWX1"/>
<reference evidence="3" key="1">
    <citation type="submission" date="2017-12" db="EMBL/GenBank/DDBJ databases">
        <authorList>
            <person name="Thomas-White K."/>
            <person name="Wolfe A.J."/>
        </authorList>
    </citation>
    <scope>NUCLEOTIDE SEQUENCE</scope>
    <source>
        <strain evidence="3">UMB0763</strain>
    </source>
</reference>
<organism evidence="3 4">
    <name type="scientific">Corynebacterium pyruviciproducens</name>
    <dbReference type="NCBI Taxonomy" id="598660"/>
    <lineage>
        <taxon>Bacteria</taxon>
        <taxon>Bacillati</taxon>
        <taxon>Actinomycetota</taxon>
        <taxon>Actinomycetes</taxon>
        <taxon>Mycobacteriales</taxon>
        <taxon>Corynebacteriaceae</taxon>
        <taxon>Corynebacterium</taxon>
    </lineage>
</organism>
<dbReference type="RefSeq" id="WP_101679149.1">
    <property type="nucleotide sequence ID" value="NZ_CAMIHY010000041.1"/>
</dbReference>
<accession>A0AAF0YWX1</accession>
<keyword evidence="2" id="KW-0812">Transmembrane</keyword>
<sequence>MSSSKYLNLLRNKKPTTGGAEDKATEQAQAATDGSGANSAAAEAAKAAEKKAKKAPNPKAFTPKKGYATPKRRDVERERGINTGPAEAPKSYSEMRKRRKELKASMSKEEYKAYKQKERDQRNARNKEIQQKMDAGEEQYLLERDRGPERRFLRDWVDSRRMLSSWLMPVMLVLLVFMFIGVAKPMIANTASIVGMVVMLVFLIEGIYQGRRATAAVRKHFPDSTLKGWTLGFYAWSRASQPRRLRTPKPQVEAGTNIE</sequence>
<evidence type="ECO:0000256" key="1">
    <source>
        <dbReference type="SAM" id="MobiDB-lite"/>
    </source>
</evidence>
<feature type="compositionally biased region" description="Low complexity" evidence="1">
    <location>
        <begin position="34"/>
        <end position="45"/>
    </location>
</feature>